<dbReference type="Pfam" id="PF01433">
    <property type="entry name" value="Peptidase_M1"/>
    <property type="match status" value="1"/>
</dbReference>
<feature type="domain" description="Aminopeptidase N-like N-terminal" evidence="12">
    <location>
        <begin position="18"/>
        <end position="198"/>
    </location>
</feature>
<dbReference type="CDD" id="cd09601">
    <property type="entry name" value="M1_APN-Q_like"/>
    <property type="match status" value="1"/>
</dbReference>
<dbReference type="InterPro" id="IPR034016">
    <property type="entry name" value="M1_APN-typ"/>
</dbReference>
<evidence type="ECO:0000259" key="12">
    <source>
        <dbReference type="Pfam" id="PF17900"/>
    </source>
</evidence>
<feature type="binding site" evidence="9">
    <location>
        <position position="305"/>
    </location>
    <ligand>
        <name>Zn(2+)</name>
        <dbReference type="ChEBI" id="CHEBI:29105"/>
        <note>catalytic</note>
    </ligand>
</feature>
<dbReference type="Pfam" id="PF17900">
    <property type="entry name" value="Peptidase_M1_N"/>
    <property type="match status" value="1"/>
</dbReference>
<dbReference type="PANTHER" id="PTHR11533:SF174">
    <property type="entry name" value="PUROMYCIN-SENSITIVE AMINOPEPTIDASE-RELATED"/>
    <property type="match status" value="1"/>
</dbReference>
<protein>
    <submittedName>
        <fullName evidence="13">Puromycin-sensitive aminopeptidase-like</fullName>
    </submittedName>
</protein>
<evidence type="ECO:0000256" key="6">
    <source>
        <dbReference type="ARBA" id="ARBA00022833"/>
    </source>
</evidence>
<keyword evidence="14" id="KW-1185">Reference proteome</keyword>
<dbReference type="GO" id="GO:0042277">
    <property type="term" value="F:peptide binding"/>
    <property type="evidence" value="ECO:0007669"/>
    <property type="project" value="TreeGrafter"/>
</dbReference>
<reference evidence="13 14" key="1">
    <citation type="journal article" date="2023" name="BMC Biol.">
        <title>The compact genome of the sponge Oopsacas minuta (Hexactinellida) is lacking key metazoan core genes.</title>
        <authorList>
            <person name="Santini S."/>
            <person name="Schenkelaars Q."/>
            <person name="Jourda C."/>
            <person name="Duchesne M."/>
            <person name="Belahbib H."/>
            <person name="Rocher C."/>
            <person name="Selva M."/>
            <person name="Riesgo A."/>
            <person name="Vervoort M."/>
            <person name="Leys S.P."/>
            <person name="Kodjabachian L."/>
            <person name="Le Bivic A."/>
            <person name="Borchiellini C."/>
            <person name="Claverie J.M."/>
            <person name="Renard E."/>
        </authorList>
    </citation>
    <scope>NUCLEOTIDE SEQUENCE [LARGE SCALE GENOMIC DNA]</scope>
    <source>
        <strain evidence="13">SPO-2</strain>
    </source>
</reference>
<dbReference type="PRINTS" id="PR00756">
    <property type="entry name" value="ALADIPTASE"/>
</dbReference>
<dbReference type="SUPFAM" id="SSF55486">
    <property type="entry name" value="Metalloproteases ('zincins'), catalytic domain"/>
    <property type="match status" value="1"/>
</dbReference>
<dbReference type="InterPro" id="IPR001930">
    <property type="entry name" value="Peptidase_M1"/>
</dbReference>
<sequence length="480" mass="54700">MAAVEKKPFQRLPTKVIPKNYDLHITPDLTALTFLGKVSVTVTVKEQTNVIKLNSVDIKVSTCHFKSASGTLEGKVEYDETAETISVIFTQQLAIGEGSLLLEYAGNLNDLMKGFYRSKYTTPSGEERYAGVTQFEPTDARRALPCWDEPALKATFDVTLCVPKDRTALSNMPEKSVKDLGDKREIVFERTPIMSTYLLAFIVGEYEFVEEKDKYGVLHRVYTPLGKKEQGKWALEVSVKALTFYREYFDIPYPLLKMDLIAIADFAAGAMENWGLVTYRERLLLIDPLQSSLMTKRRVALVVAHELAHQWFGNLVTMEWWTHLWLNEGFATFMQYHFTHIAYPEYDIWTLFVDETLSSALALDGMASSHPIEVPVGHPSEIDEIFDIISYHKGSSVLRMLHDYIGDDDFKKGLNQYLTKYSYKNAETEDLWASLEKASGKPIQKVSYFPAYVVQSTPIISNTRLYRSLKLYKFGPKPSK</sequence>
<dbReference type="EMBL" id="JAKMXF010000144">
    <property type="protein sequence ID" value="KAI6656448.1"/>
    <property type="molecule type" value="Genomic_DNA"/>
</dbReference>
<feature type="binding site" evidence="9">
    <location>
        <position position="328"/>
    </location>
    <ligand>
        <name>Zn(2+)</name>
        <dbReference type="ChEBI" id="CHEBI:29105"/>
        <note>catalytic</note>
    </ligand>
</feature>
<feature type="domain" description="Peptidase M1 membrane alanine aminopeptidase" evidence="11">
    <location>
        <begin position="233"/>
        <end position="446"/>
    </location>
</feature>
<keyword evidence="4 9" id="KW-0479">Metal-binding</keyword>
<dbReference type="FunFam" id="1.10.390.10:FF:000001">
    <property type="entry name" value="Aminopeptidase"/>
    <property type="match status" value="1"/>
</dbReference>
<dbReference type="GO" id="GO:0008270">
    <property type="term" value="F:zinc ion binding"/>
    <property type="evidence" value="ECO:0007669"/>
    <property type="project" value="InterPro"/>
</dbReference>
<evidence type="ECO:0000313" key="14">
    <source>
        <dbReference type="Proteomes" id="UP001165289"/>
    </source>
</evidence>
<evidence type="ECO:0000256" key="4">
    <source>
        <dbReference type="ARBA" id="ARBA00022723"/>
    </source>
</evidence>
<proteinExistence type="inferred from homology"/>
<dbReference type="Gene3D" id="2.60.40.1730">
    <property type="entry name" value="tricorn interacting facor f3 domain"/>
    <property type="match status" value="1"/>
</dbReference>
<evidence type="ECO:0000259" key="11">
    <source>
        <dbReference type="Pfam" id="PF01433"/>
    </source>
</evidence>
<dbReference type="InterPro" id="IPR050344">
    <property type="entry name" value="Peptidase_M1_aminopeptidases"/>
</dbReference>
<feature type="active site" description="Proton acceptor" evidence="8">
    <location>
        <position position="306"/>
    </location>
</feature>
<dbReference type="InterPro" id="IPR014782">
    <property type="entry name" value="Peptidase_M1_dom"/>
</dbReference>
<keyword evidence="3" id="KW-0645">Protease</keyword>
<dbReference type="GO" id="GO:0016020">
    <property type="term" value="C:membrane"/>
    <property type="evidence" value="ECO:0007669"/>
    <property type="project" value="TreeGrafter"/>
</dbReference>
<evidence type="ECO:0000313" key="13">
    <source>
        <dbReference type="EMBL" id="KAI6656448.1"/>
    </source>
</evidence>
<dbReference type="GO" id="GO:0006508">
    <property type="term" value="P:proteolysis"/>
    <property type="evidence" value="ECO:0007669"/>
    <property type="project" value="UniProtKB-KW"/>
</dbReference>
<keyword evidence="2 13" id="KW-0031">Aminopeptidase</keyword>
<comment type="cofactor">
    <cofactor evidence="9">
        <name>Zn(2+)</name>
        <dbReference type="ChEBI" id="CHEBI:29105"/>
    </cofactor>
    <text evidence="9">Binds 1 zinc ion per subunit.</text>
</comment>
<dbReference type="FunFam" id="2.60.40.1730:FF:000002">
    <property type="entry name" value="Aminopeptidase"/>
    <property type="match status" value="1"/>
</dbReference>
<evidence type="ECO:0000256" key="8">
    <source>
        <dbReference type="PIRSR" id="PIRSR634016-1"/>
    </source>
</evidence>
<evidence type="ECO:0000256" key="7">
    <source>
        <dbReference type="ARBA" id="ARBA00023049"/>
    </source>
</evidence>
<evidence type="ECO:0000256" key="2">
    <source>
        <dbReference type="ARBA" id="ARBA00022438"/>
    </source>
</evidence>
<keyword evidence="6 9" id="KW-0862">Zinc</keyword>
<dbReference type="InterPro" id="IPR042097">
    <property type="entry name" value="Aminopeptidase_N-like_N_sf"/>
</dbReference>
<evidence type="ECO:0000256" key="5">
    <source>
        <dbReference type="ARBA" id="ARBA00022801"/>
    </source>
</evidence>
<evidence type="ECO:0000256" key="10">
    <source>
        <dbReference type="PIRSR" id="PIRSR634016-4"/>
    </source>
</evidence>
<dbReference type="SUPFAM" id="SSF63737">
    <property type="entry name" value="Leukotriene A4 hydrolase N-terminal domain"/>
    <property type="match status" value="1"/>
</dbReference>
<keyword evidence="7" id="KW-0482">Metalloprotease</keyword>
<dbReference type="GO" id="GO:0005615">
    <property type="term" value="C:extracellular space"/>
    <property type="evidence" value="ECO:0007669"/>
    <property type="project" value="TreeGrafter"/>
</dbReference>
<evidence type="ECO:0000256" key="1">
    <source>
        <dbReference type="ARBA" id="ARBA00010136"/>
    </source>
</evidence>
<organism evidence="13 14">
    <name type="scientific">Oopsacas minuta</name>
    <dbReference type="NCBI Taxonomy" id="111878"/>
    <lineage>
        <taxon>Eukaryota</taxon>
        <taxon>Metazoa</taxon>
        <taxon>Porifera</taxon>
        <taxon>Hexactinellida</taxon>
        <taxon>Hexasterophora</taxon>
        <taxon>Lyssacinosida</taxon>
        <taxon>Leucopsacidae</taxon>
        <taxon>Oopsacas</taxon>
    </lineage>
</organism>
<name>A0AAV7K5X6_9METZ</name>
<dbReference type="Gene3D" id="1.10.390.10">
    <property type="entry name" value="Neutral Protease Domain 2"/>
    <property type="match status" value="1"/>
</dbReference>
<dbReference type="AlphaFoldDB" id="A0AAV7K5X6"/>
<evidence type="ECO:0000256" key="3">
    <source>
        <dbReference type="ARBA" id="ARBA00022670"/>
    </source>
</evidence>
<keyword evidence="5" id="KW-0378">Hydrolase</keyword>
<comment type="caution">
    <text evidence="13">The sequence shown here is derived from an EMBL/GenBank/DDBJ whole genome shotgun (WGS) entry which is preliminary data.</text>
</comment>
<dbReference type="GO" id="GO:0070006">
    <property type="term" value="F:metalloaminopeptidase activity"/>
    <property type="evidence" value="ECO:0007669"/>
    <property type="project" value="TreeGrafter"/>
</dbReference>
<accession>A0AAV7K5X6</accession>
<dbReference type="InterPro" id="IPR045357">
    <property type="entry name" value="Aminopeptidase_N-like_N"/>
</dbReference>
<feature type="site" description="Transition state stabilizer" evidence="10">
    <location>
        <position position="391"/>
    </location>
</feature>
<dbReference type="InterPro" id="IPR027268">
    <property type="entry name" value="Peptidase_M4/M1_CTD_sf"/>
</dbReference>
<dbReference type="PANTHER" id="PTHR11533">
    <property type="entry name" value="PROTEASE M1 ZINC METALLOPROTEASE"/>
    <property type="match status" value="1"/>
</dbReference>
<evidence type="ECO:0000256" key="9">
    <source>
        <dbReference type="PIRSR" id="PIRSR634016-3"/>
    </source>
</evidence>
<dbReference type="Proteomes" id="UP001165289">
    <property type="component" value="Unassembled WGS sequence"/>
</dbReference>
<comment type="similarity">
    <text evidence="1">Belongs to the peptidase M1 family.</text>
</comment>
<dbReference type="GO" id="GO:0005737">
    <property type="term" value="C:cytoplasm"/>
    <property type="evidence" value="ECO:0007669"/>
    <property type="project" value="TreeGrafter"/>
</dbReference>
<gene>
    <name evidence="13" type="ORF">LOD99_1244</name>
</gene>
<feature type="binding site" evidence="9">
    <location>
        <position position="309"/>
    </location>
    <ligand>
        <name>Zn(2+)</name>
        <dbReference type="ChEBI" id="CHEBI:29105"/>
        <note>catalytic</note>
    </ligand>
</feature>
<dbReference type="GO" id="GO:0043171">
    <property type="term" value="P:peptide catabolic process"/>
    <property type="evidence" value="ECO:0007669"/>
    <property type="project" value="TreeGrafter"/>
</dbReference>